<keyword evidence="2 4" id="KW-0833">Ubl conjugation pathway</keyword>
<feature type="region of interest" description="Disordered" evidence="5">
    <location>
        <begin position="124"/>
        <end position="145"/>
    </location>
</feature>
<dbReference type="Pfam" id="PF00179">
    <property type="entry name" value="UQ_con"/>
    <property type="match status" value="1"/>
</dbReference>
<keyword evidence="4" id="KW-0547">Nucleotide-binding</keyword>
<dbReference type="PANTHER" id="PTHR24068">
    <property type="entry name" value="UBIQUITIN-CONJUGATING ENZYME E2"/>
    <property type="match status" value="1"/>
</dbReference>
<dbReference type="InterPro" id="IPR023313">
    <property type="entry name" value="UBQ-conjugating_AS"/>
</dbReference>
<evidence type="ECO:0000256" key="4">
    <source>
        <dbReference type="RuleBase" id="RU362109"/>
    </source>
</evidence>
<dbReference type="PROSITE" id="PS50127">
    <property type="entry name" value="UBC_2"/>
    <property type="match status" value="1"/>
</dbReference>
<dbReference type="GO" id="GO:0016740">
    <property type="term" value="F:transferase activity"/>
    <property type="evidence" value="ECO:0007669"/>
    <property type="project" value="UniProtKB-KW"/>
</dbReference>
<evidence type="ECO:0000256" key="5">
    <source>
        <dbReference type="SAM" id="MobiDB-lite"/>
    </source>
</evidence>
<proteinExistence type="evidence at transcript level"/>
<feature type="active site" description="Glycyl thioester intermediate" evidence="3">
    <location>
        <position position="88"/>
    </location>
</feature>
<reference evidence="7" key="1">
    <citation type="journal article" date="2011" name="Genome Res.">
        <title>Deep small RNA sequencing from the nematode Ascaris reveals conservation, functional diversification, and novel developmental profiles.</title>
        <authorList>
            <person name="Wang J."/>
            <person name="Czech B."/>
            <person name="Crunk A."/>
            <person name="Wallace A."/>
            <person name="Mitreva M."/>
            <person name="Hannon G.J."/>
            <person name="Davis R.E."/>
        </authorList>
    </citation>
    <scope>NUCLEOTIDE SEQUENCE</scope>
</reference>
<evidence type="ECO:0000256" key="1">
    <source>
        <dbReference type="ARBA" id="ARBA00022679"/>
    </source>
</evidence>
<dbReference type="SMART" id="SM00212">
    <property type="entry name" value="UBCc"/>
    <property type="match status" value="1"/>
</dbReference>
<dbReference type="GO" id="GO:0005524">
    <property type="term" value="F:ATP binding"/>
    <property type="evidence" value="ECO:0007669"/>
    <property type="project" value="UniProtKB-UniRule"/>
</dbReference>
<dbReference type="InterPro" id="IPR016135">
    <property type="entry name" value="UBQ-conjugating_enzyme/RWD"/>
</dbReference>
<evidence type="ECO:0000256" key="3">
    <source>
        <dbReference type="PROSITE-ProRule" id="PRU10133"/>
    </source>
</evidence>
<sequence length="145" mass="16574">MMATSRNPNRRASSDVMRLMRSKHEAKVSRDMKRLVVKFYGPKDTAYEGGVWLIRVCVTDIYPFKAPLVGFMNRIFHPNVDESTGVICLDVTGHAWSPLYEHMEKFATEEAVRKTYGRFLSNEKQLSVPSDDSESSLSDFSEDDD</sequence>
<evidence type="ECO:0000256" key="2">
    <source>
        <dbReference type="ARBA" id="ARBA00022786"/>
    </source>
</evidence>
<accession>F1LG80</accession>
<keyword evidence="1" id="KW-0808">Transferase</keyword>
<evidence type="ECO:0000313" key="7">
    <source>
        <dbReference type="EMBL" id="ADY49134.1"/>
    </source>
</evidence>
<name>F1LG80_ASCSU</name>
<comment type="similarity">
    <text evidence="4">Belongs to the ubiquitin-conjugating enzyme family.</text>
</comment>
<dbReference type="PROSITE" id="PS00183">
    <property type="entry name" value="UBC_1"/>
    <property type="match status" value="1"/>
</dbReference>
<dbReference type="InterPro" id="IPR000608">
    <property type="entry name" value="UBC"/>
</dbReference>
<organism evidence="7">
    <name type="scientific">Ascaris suum</name>
    <name type="common">Pig roundworm</name>
    <name type="synonym">Ascaris lumbricoides</name>
    <dbReference type="NCBI Taxonomy" id="6253"/>
    <lineage>
        <taxon>Eukaryota</taxon>
        <taxon>Metazoa</taxon>
        <taxon>Ecdysozoa</taxon>
        <taxon>Nematoda</taxon>
        <taxon>Chromadorea</taxon>
        <taxon>Rhabditida</taxon>
        <taxon>Spirurina</taxon>
        <taxon>Ascaridomorpha</taxon>
        <taxon>Ascaridoidea</taxon>
        <taxon>Ascarididae</taxon>
        <taxon>Ascaris</taxon>
    </lineage>
</organism>
<keyword evidence="4" id="KW-0067">ATP-binding</keyword>
<dbReference type="EMBL" id="JI213953">
    <property type="protein sequence ID" value="ADY49134.1"/>
    <property type="molecule type" value="mRNA"/>
</dbReference>
<dbReference type="AlphaFoldDB" id="F1LG80"/>
<evidence type="ECO:0000259" key="6">
    <source>
        <dbReference type="PROSITE" id="PS50127"/>
    </source>
</evidence>
<protein>
    <submittedName>
        <fullName evidence="7">Ubiquitin-conjugating enzyme E2 H</fullName>
    </submittedName>
</protein>
<dbReference type="SUPFAM" id="SSF54495">
    <property type="entry name" value="UBC-like"/>
    <property type="match status" value="1"/>
</dbReference>
<feature type="domain" description="UBC core" evidence="6">
    <location>
        <begin position="1"/>
        <end position="145"/>
    </location>
</feature>
<dbReference type="Gene3D" id="3.10.110.10">
    <property type="entry name" value="Ubiquitin Conjugating Enzyme"/>
    <property type="match status" value="1"/>
</dbReference>